<name>A0A9I9DM25_CUCME</name>
<dbReference type="Gramene" id="MELO3C020696.2.1">
    <property type="protein sequence ID" value="MELO3C020696.2.1"/>
    <property type="gene ID" value="MELO3C020696.2"/>
</dbReference>
<sequence length="59" mass="6309">MASQMASGVKGAPDATSDYLGMVSGVRGAFDAISDSSGMTLVVREAFDVYVLRRSFRHH</sequence>
<evidence type="ECO:0000313" key="1">
    <source>
        <dbReference type="EnsemblPlants" id="MELO3C020696.2.1"/>
    </source>
</evidence>
<protein>
    <submittedName>
        <fullName evidence="1">Uncharacterized protein</fullName>
    </submittedName>
</protein>
<dbReference type="EnsemblPlants" id="MELO3C020696.2.1">
    <property type="protein sequence ID" value="MELO3C020696.2.1"/>
    <property type="gene ID" value="MELO3C020696.2"/>
</dbReference>
<accession>A0A9I9DM25</accession>
<dbReference type="AlphaFoldDB" id="A0A9I9DM25"/>
<proteinExistence type="predicted"/>
<reference evidence="1" key="1">
    <citation type="submission" date="2023-03" db="UniProtKB">
        <authorList>
            <consortium name="EnsemblPlants"/>
        </authorList>
    </citation>
    <scope>IDENTIFICATION</scope>
</reference>
<organism evidence="1">
    <name type="scientific">Cucumis melo</name>
    <name type="common">Muskmelon</name>
    <dbReference type="NCBI Taxonomy" id="3656"/>
    <lineage>
        <taxon>Eukaryota</taxon>
        <taxon>Viridiplantae</taxon>
        <taxon>Streptophyta</taxon>
        <taxon>Embryophyta</taxon>
        <taxon>Tracheophyta</taxon>
        <taxon>Spermatophyta</taxon>
        <taxon>Magnoliopsida</taxon>
        <taxon>eudicotyledons</taxon>
        <taxon>Gunneridae</taxon>
        <taxon>Pentapetalae</taxon>
        <taxon>rosids</taxon>
        <taxon>fabids</taxon>
        <taxon>Cucurbitales</taxon>
        <taxon>Cucurbitaceae</taxon>
        <taxon>Benincaseae</taxon>
        <taxon>Cucumis</taxon>
    </lineage>
</organism>